<gene>
    <name evidence="2" type="ORF">ACOF00016_LOCUS569</name>
</gene>
<dbReference type="GO" id="GO:0019825">
    <property type="term" value="F:oxygen binding"/>
    <property type="evidence" value="ECO:0007669"/>
    <property type="project" value="InterPro"/>
</dbReference>
<feature type="compositionally biased region" description="Polar residues" evidence="1">
    <location>
        <begin position="223"/>
        <end position="235"/>
    </location>
</feature>
<feature type="region of interest" description="Disordered" evidence="1">
    <location>
        <begin position="198"/>
        <end position="306"/>
    </location>
</feature>
<feature type="compositionally biased region" description="Polar residues" evidence="1">
    <location>
        <begin position="91"/>
        <end position="119"/>
    </location>
</feature>
<name>A0A7S3P3L8_9STRA</name>
<feature type="compositionally biased region" description="Polar residues" evidence="1">
    <location>
        <begin position="267"/>
        <end position="286"/>
    </location>
</feature>
<dbReference type="GO" id="GO:0020037">
    <property type="term" value="F:heme binding"/>
    <property type="evidence" value="ECO:0007669"/>
    <property type="project" value="InterPro"/>
</dbReference>
<proteinExistence type="predicted"/>
<dbReference type="AlphaFoldDB" id="A0A7S3P3L8"/>
<feature type="region of interest" description="Disordered" evidence="1">
    <location>
        <begin position="141"/>
        <end position="185"/>
    </location>
</feature>
<evidence type="ECO:0000313" key="2">
    <source>
        <dbReference type="EMBL" id="CAE0402275.1"/>
    </source>
</evidence>
<organism evidence="2">
    <name type="scientific">Amphora coffeiformis</name>
    <dbReference type="NCBI Taxonomy" id="265554"/>
    <lineage>
        <taxon>Eukaryota</taxon>
        <taxon>Sar</taxon>
        <taxon>Stramenopiles</taxon>
        <taxon>Ochrophyta</taxon>
        <taxon>Bacillariophyta</taxon>
        <taxon>Bacillariophyceae</taxon>
        <taxon>Bacillariophycidae</taxon>
        <taxon>Thalassiophysales</taxon>
        <taxon>Catenulaceae</taxon>
        <taxon>Amphora</taxon>
    </lineage>
</organism>
<accession>A0A7S3P3L8</accession>
<dbReference type="InterPro" id="IPR009050">
    <property type="entry name" value="Globin-like_sf"/>
</dbReference>
<dbReference type="Gene3D" id="1.10.490.10">
    <property type="entry name" value="Globins"/>
    <property type="match status" value="1"/>
</dbReference>
<dbReference type="InterPro" id="IPR012292">
    <property type="entry name" value="Globin/Proto"/>
</dbReference>
<feature type="compositionally biased region" description="Low complexity" evidence="1">
    <location>
        <begin position="170"/>
        <end position="179"/>
    </location>
</feature>
<dbReference type="EMBL" id="HBIM01000656">
    <property type="protein sequence ID" value="CAE0402275.1"/>
    <property type="molecule type" value="Transcribed_RNA"/>
</dbReference>
<feature type="region of interest" description="Disordered" evidence="1">
    <location>
        <begin position="75"/>
        <end position="125"/>
    </location>
</feature>
<dbReference type="SUPFAM" id="SSF46458">
    <property type="entry name" value="Globin-like"/>
    <property type="match status" value="1"/>
</dbReference>
<reference evidence="2" key="1">
    <citation type="submission" date="2021-01" db="EMBL/GenBank/DDBJ databases">
        <authorList>
            <person name="Corre E."/>
            <person name="Pelletier E."/>
            <person name="Niang G."/>
            <person name="Scheremetjew M."/>
            <person name="Finn R."/>
            <person name="Kale V."/>
            <person name="Holt S."/>
            <person name="Cochrane G."/>
            <person name="Meng A."/>
            <person name="Brown T."/>
            <person name="Cohen L."/>
        </authorList>
    </citation>
    <scope>NUCLEOTIDE SEQUENCE</scope>
    <source>
        <strain evidence="2">CCMP127</strain>
    </source>
</reference>
<feature type="region of interest" description="Disordered" evidence="1">
    <location>
        <begin position="1"/>
        <end position="30"/>
    </location>
</feature>
<protein>
    <recommendedName>
        <fullName evidence="3">Globin family profile domain-containing protein</fullName>
    </recommendedName>
</protein>
<feature type="compositionally biased region" description="Low complexity" evidence="1">
    <location>
        <begin position="202"/>
        <end position="222"/>
    </location>
</feature>
<sequence>MNPVQEDASLEFEIPSAVEGSPPSLIPARDISNAHKSTSDLDFMLLPQQRPGSPRSTLPDQEDGVIMTFKTRAEKMTRRHSMSRLFGPPSRSRSTENVMLMQQQQVTQKEPPSFDQVSQMRPGGLKRRNSLRSALLQQMSDEKLQTGGGSSRLLGRRNSVGALPPPPTSPLASAKASPPRMERRNSLRCVFQRQTTEETCENNNNNNNGSTRRMGRRNSNNGATSPTSPGQQQQRPRLARRGSSRGGGFLMRTTSFRKQDSLREWNPNATSTRALHDSQGSLNYTPEGNAKQPRAPRGGGGGGGLQRQASVADLIVDCNTTVSVSNTWASVRQLKDYQRRLGEQVIFRMIELEPATARKNMKLISMFSDRFTEICETLCSVIDMIVTLLGPDLDEATADLARLGQQCRDQGMNIQMLGASVSKAMAVLLGDDITADMVQAWKITFDALSRRLAIRVET</sequence>
<evidence type="ECO:0008006" key="3">
    <source>
        <dbReference type="Google" id="ProtNLM"/>
    </source>
</evidence>
<evidence type="ECO:0000256" key="1">
    <source>
        <dbReference type="SAM" id="MobiDB-lite"/>
    </source>
</evidence>